<organism evidence="1 2">
    <name type="scientific">Paludisphaera mucosa</name>
    <dbReference type="NCBI Taxonomy" id="3030827"/>
    <lineage>
        <taxon>Bacteria</taxon>
        <taxon>Pseudomonadati</taxon>
        <taxon>Planctomycetota</taxon>
        <taxon>Planctomycetia</taxon>
        <taxon>Isosphaerales</taxon>
        <taxon>Isosphaeraceae</taxon>
        <taxon>Paludisphaera</taxon>
    </lineage>
</organism>
<reference evidence="1 2" key="1">
    <citation type="submission" date="2023-03" db="EMBL/GenBank/DDBJ databases">
        <title>Paludisphaera mucosa sp. nov. a novel planctomycete from northern fen.</title>
        <authorList>
            <person name="Ivanova A."/>
        </authorList>
    </citation>
    <scope>NUCLEOTIDE SEQUENCE [LARGE SCALE GENOMIC DNA]</scope>
    <source>
        <strain evidence="1 2">Pla2</strain>
    </source>
</reference>
<keyword evidence="2" id="KW-1185">Reference proteome</keyword>
<dbReference type="EMBL" id="JARRAG010000009">
    <property type="protein sequence ID" value="MDG3008526.1"/>
    <property type="molecule type" value="Genomic_DNA"/>
</dbReference>
<dbReference type="RefSeq" id="WP_277864845.1">
    <property type="nucleotide sequence ID" value="NZ_JARRAG010000009.1"/>
</dbReference>
<evidence type="ECO:0000313" key="1">
    <source>
        <dbReference type="EMBL" id="MDG3008526.1"/>
    </source>
</evidence>
<evidence type="ECO:0008006" key="3">
    <source>
        <dbReference type="Google" id="ProtNLM"/>
    </source>
</evidence>
<sequence length="59" mass="6140">MRCTLLINGIRGPIDYGDALACAGMLVGLGRAIPPAKWIQSLRDEAEAAALDKATGWAG</sequence>
<accession>A0ABT6FLR6</accession>
<protein>
    <recommendedName>
        <fullName evidence="3">ADP-ribosylglycohydrolase</fullName>
    </recommendedName>
</protein>
<gene>
    <name evidence="1" type="ORF">PZE19_32575</name>
</gene>
<proteinExistence type="predicted"/>
<name>A0ABT6FLR6_9BACT</name>
<dbReference type="Proteomes" id="UP001216907">
    <property type="component" value="Unassembled WGS sequence"/>
</dbReference>
<comment type="caution">
    <text evidence="1">The sequence shown here is derived from an EMBL/GenBank/DDBJ whole genome shotgun (WGS) entry which is preliminary data.</text>
</comment>
<evidence type="ECO:0000313" key="2">
    <source>
        <dbReference type="Proteomes" id="UP001216907"/>
    </source>
</evidence>